<reference evidence="1 2" key="1">
    <citation type="journal article" date="2018" name="Mol. Plant">
        <title>The genome of Artemisia annua provides insight into the evolution of Asteraceae family and artemisinin biosynthesis.</title>
        <authorList>
            <person name="Shen Q."/>
            <person name="Zhang L."/>
            <person name="Liao Z."/>
            <person name="Wang S."/>
            <person name="Yan T."/>
            <person name="Shi P."/>
            <person name="Liu M."/>
            <person name="Fu X."/>
            <person name="Pan Q."/>
            <person name="Wang Y."/>
            <person name="Lv Z."/>
            <person name="Lu X."/>
            <person name="Zhang F."/>
            <person name="Jiang W."/>
            <person name="Ma Y."/>
            <person name="Chen M."/>
            <person name="Hao X."/>
            <person name="Li L."/>
            <person name="Tang Y."/>
            <person name="Lv G."/>
            <person name="Zhou Y."/>
            <person name="Sun X."/>
            <person name="Brodelius P.E."/>
            <person name="Rose J.K.C."/>
            <person name="Tang K."/>
        </authorList>
    </citation>
    <scope>NUCLEOTIDE SEQUENCE [LARGE SCALE GENOMIC DNA]</scope>
    <source>
        <strain evidence="2">cv. Huhao1</strain>
        <tissue evidence="1">Leaf</tissue>
    </source>
</reference>
<sequence length="118" mass="13517">MASIPKFEQLKQLCGSNELKDCFKFFFVQEESETDRLITKITEWCNGLHVKIANFADLIEEGRTLTYFDVRLYGGLESLVQVQAKNGEILRALLVVLDVARAAKAENHRHVMMMEAHD</sequence>
<evidence type="ECO:0000313" key="1">
    <source>
        <dbReference type="EMBL" id="PWA99301.1"/>
    </source>
</evidence>
<dbReference type="EMBL" id="PKPP01000025">
    <property type="protein sequence ID" value="PWA99301.1"/>
    <property type="molecule type" value="Genomic_DNA"/>
</dbReference>
<dbReference type="Proteomes" id="UP000245207">
    <property type="component" value="Unassembled WGS sequence"/>
</dbReference>
<gene>
    <name evidence="1" type="ORF">CTI12_AA009980</name>
</gene>
<evidence type="ECO:0000313" key="2">
    <source>
        <dbReference type="Proteomes" id="UP000245207"/>
    </source>
</evidence>
<protein>
    <submittedName>
        <fullName evidence="1">Uncharacterized protein</fullName>
    </submittedName>
</protein>
<proteinExistence type="predicted"/>
<accession>A0A2U1QMT3</accession>
<dbReference type="AlphaFoldDB" id="A0A2U1QMT3"/>
<comment type="caution">
    <text evidence="1">The sequence shown here is derived from an EMBL/GenBank/DDBJ whole genome shotgun (WGS) entry which is preliminary data.</text>
</comment>
<organism evidence="1 2">
    <name type="scientific">Artemisia annua</name>
    <name type="common">Sweet wormwood</name>
    <dbReference type="NCBI Taxonomy" id="35608"/>
    <lineage>
        <taxon>Eukaryota</taxon>
        <taxon>Viridiplantae</taxon>
        <taxon>Streptophyta</taxon>
        <taxon>Embryophyta</taxon>
        <taxon>Tracheophyta</taxon>
        <taxon>Spermatophyta</taxon>
        <taxon>Magnoliopsida</taxon>
        <taxon>eudicotyledons</taxon>
        <taxon>Gunneridae</taxon>
        <taxon>Pentapetalae</taxon>
        <taxon>asterids</taxon>
        <taxon>campanulids</taxon>
        <taxon>Asterales</taxon>
        <taxon>Asteraceae</taxon>
        <taxon>Asteroideae</taxon>
        <taxon>Anthemideae</taxon>
        <taxon>Artemisiinae</taxon>
        <taxon>Artemisia</taxon>
    </lineage>
</organism>
<name>A0A2U1QMT3_ARTAN</name>
<keyword evidence="2" id="KW-1185">Reference proteome</keyword>